<keyword evidence="7" id="KW-1185">Reference proteome</keyword>
<dbReference type="EMBL" id="BSQG01000006">
    <property type="protein sequence ID" value="GLU49188.1"/>
    <property type="molecule type" value="Genomic_DNA"/>
</dbReference>
<dbReference type="GO" id="GO:0008115">
    <property type="term" value="F:sarcosine oxidase activity"/>
    <property type="evidence" value="ECO:0007669"/>
    <property type="project" value="TreeGrafter"/>
</dbReference>
<evidence type="ECO:0000256" key="3">
    <source>
        <dbReference type="ARBA" id="ARBA00022827"/>
    </source>
</evidence>
<dbReference type="NCBIfam" id="NF008425">
    <property type="entry name" value="PRK11259.1"/>
    <property type="match status" value="1"/>
</dbReference>
<dbReference type="Proteomes" id="UP001165092">
    <property type="component" value="Unassembled WGS sequence"/>
</dbReference>
<feature type="domain" description="FAD dependent oxidoreductase" evidence="5">
    <location>
        <begin position="6"/>
        <end position="361"/>
    </location>
</feature>
<keyword evidence="4" id="KW-0560">Oxidoreductase</keyword>
<dbReference type="InterPro" id="IPR006076">
    <property type="entry name" value="FAD-dep_OxRdtase"/>
</dbReference>
<keyword evidence="3" id="KW-0274">FAD</keyword>
<dbReference type="InterPro" id="IPR036188">
    <property type="entry name" value="FAD/NAD-bd_sf"/>
</dbReference>
<proteinExistence type="predicted"/>
<evidence type="ECO:0000256" key="2">
    <source>
        <dbReference type="ARBA" id="ARBA00022630"/>
    </source>
</evidence>
<dbReference type="Gene3D" id="3.30.9.10">
    <property type="entry name" value="D-Amino Acid Oxidase, subunit A, domain 2"/>
    <property type="match status" value="1"/>
</dbReference>
<dbReference type="InterPro" id="IPR002204">
    <property type="entry name" value="3-OH-isobutyrate_DH-rel_CS"/>
</dbReference>
<evidence type="ECO:0000313" key="7">
    <source>
        <dbReference type="Proteomes" id="UP001165092"/>
    </source>
</evidence>
<keyword evidence="2" id="KW-0285">Flavoprotein</keyword>
<comment type="caution">
    <text evidence="6">The sequence shown here is derived from an EMBL/GenBank/DDBJ whole genome shotgun (WGS) entry which is preliminary data.</text>
</comment>
<name>A0A9W6UK48_9ACTN</name>
<evidence type="ECO:0000313" key="6">
    <source>
        <dbReference type="EMBL" id="GLU49188.1"/>
    </source>
</evidence>
<gene>
    <name evidence="6" type="primary">solA</name>
    <name evidence="6" type="ORF">Nans01_35390</name>
</gene>
<protein>
    <submittedName>
        <fullName evidence="6">N-methyltryptophan oxidase</fullName>
    </submittedName>
</protein>
<dbReference type="RefSeq" id="WP_285760666.1">
    <property type="nucleotide sequence ID" value="NZ_BSQG01000006.1"/>
</dbReference>
<dbReference type="PANTHER" id="PTHR10961">
    <property type="entry name" value="PEROXISOMAL SARCOSINE OXIDASE"/>
    <property type="match status" value="1"/>
</dbReference>
<evidence type="ECO:0000256" key="4">
    <source>
        <dbReference type="ARBA" id="ARBA00023002"/>
    </source>
</evidence>
<dbReference type="InterPro" id="IPR045170">
    <property type="entry name" value="MTOX"/>
</dbReference>
<reference evidence="6" key="1">
    <citation type="submission" date="2023-02" db="EMBL/GenBank/DDBJ databases">
        <title>Nocardiopsis ansamitocini NBRC 112285.</title>
        <authorList>
            <person name="Ichikawa N."/>
            <person name="Sato H."/>
            <person name="Tonouchi N."/>
        </authorList>
    </citation>
    <scope>NUCLEOTIDE SEQUENCE</scope>
    <source>
        <strain evidence="6">NBRC 112285</strain>
    </source>
</reference>
<accession>A0A9W6UK48</accession>
<dbReference type="SUPFAM" id="SSF54373">
    <property type="entry name" value="FAD-linked reductases, C-terminal domain"/>
    <property type="match status" value="1"/>
</dbReference>
<dbReference type="Gene3D" id="3.50.50.60">
    <property type="entry name" value="FAD/NAD(P)-binding domain"/>
    <property type="match status" value="1"/>
</dbReference>
<sequence length="379" mass="40734">MPSSYDVIVIGLGGMGSAAVCHLARRGQRVLGLEQFGPAHSLGASHGGSRIYRQSYAEGPQYVPLLLRARELWDQLGRDAGESVFTRTGFLTVGKEGGPMVDGCLRSADEWGLEHELLDAVETRRRFPTFTPGSDEVAFYESQGGVARPEATVTAHLTVAERSGAELRFHTPALHWTADEGGGVRVTTPNGVVTAGRLVVAPGAWAPKLLPGLAVPLRVERRVMYWFAPEGGTAAFDVARHPVYIWEESAGSEVYGFPALDGPGGGVKVGFHSVGDRADPDRLDREIHDVEAEALRTFLRPRIPALAGPLVRGAACTYTLTPDAHFVVSLHPEHPQVTVACGFSGHGFKFVPVIGEILADLAVEGTTRHPIALFDARRR</sequence>
<organism evidence="6 7">
    <name type="scientific">Nocardiopsis ansamitocini</name>
    <dbReference type="NCBI Taxonomy" id="1670832"/>
    <lineage>
        <taxon>Bacteria</taxon>
        <taxon>Bacillati</taxon>
        <taxon>Actinomycetota</taxon>
        <taxon>Actinomycetes</taxon>
        <taxon>Streptosporangiales</taxon>
        <taxon>Nocardiopsidaceae</taxon>
        <taxon>Nocardiopsis</taxon>
    </lineage>
</organism>
<evidence type="ECO:0000259" key="5">
    <source>
        <dbReference type="Pfam" id="PF01266"/>
    </source>
</evidence>
<dbReference type="SUPFAM" id="SSF51905">
    <property type="entry name" value="FAD/NAD(P)-binding domain"/>
    <property type="match status" value="1"/>
</dbReference>
<comment type="cofactor">
    <cofactor evidence="1">
        <name>FAD</name>
        <dbReference type="ChEBI" id="CHEBI:57692"/>
    </cofactor>
</comment>
<dbReference type="GO" id="GO:0050660">
    <property type="term" value="F:flavin adenine dinucleotide binding"/>
    <property type="evidence" value="ECO:0007669"/>
    <property type="project" value="InterPro"/>
</dbReference>
<dbReference type="PANTHER" id="PTHR10961:SF7">
    <property type="entry name" value="FAD DEPENDENT OXIDOREDUCTASE DOMAIN-CONTAINING PROTEIN"/>
    <property type="match status" value="1"/>
</dbReference>
<dbReference type="AlphaFoldDB" id="A0A9W6UK48"/>
<dbReference type="Pfam" id="PF01266">
    <property type="entry name" value="DAO"/>
    <property type="match status" value="1"/>
</dbReference>
<dbReference type="PROSITE" id="PS00895">
    <property type="entry name" value="3_HYDROXYISOBUT_DH"/>
    <property type="match status" value="1"/>
</dbReference>
<evidence type="ECO:0000256" key="1">
    <source>
        <dbReference type="ARBA" id="ARBA00001974"/>
    </source>
</evidence>